<dbReference type="CDD" id="cd00310">
    <property type="entry name" value="ATP-synt_Fo_a_6"/>
    <property type="match status" value="1"/>
</dbReference>
<organism evidence="13">
    <name type="scientific">Glycera tesselata</name>
    <dbReference type="NCBI Taxonomy" id="529286"/>
    <lineage>
        <taxon>Eukaryota</taxon>
        <taxon>Metazoa</taxon>
        <taxon>Spiralia</taxon>
        <taxon>Lophotrochozoa</taxon>
        <taxon>Annelida</taxon>
        <taxon>Polychaeta</taxon>
        <taxon>Errantia</taxon>
        <taxon>Phyllodocida</taxon>
        <taxon>Glyceridae</taxon>
        <taxon>Glycera</taxon>
    </lineage>
</organism>
<dbReference type="AlphaFoldDB" id="A0A0S3CR04"/>
<dbReference type="SUPFAM" id="SSF81336">
    <property type="entry name" value="F1F0 ATP synthase subunit A"/>
    <property type="match status" value="1"/>
</dbReference>
<dbReference type="InterPro" id="IPR023011">
    <property type="entry name" value="ATP_synth_F0_asu_AS"/>
</dbReference>
<dbReference type="PANTHER" id="PTHR11410">
    <property type="entry name" value="ATP SYNTHASE SUBUNIT A"/>
    <property type="match status" value="1"/>
</dbReference>
<evidence type="ECO:0000256" key="3">
    <source>
        <dbReference type="ARBA" id="ARBA00022448"/>
    </source>
</evidence>
<evidence type="ECO:0000256" key="4">
    <source>
        <dbReference type="ARBA" id="ARBA00022547"/>
    </source>
</evidence>
<keyword evidence="9 12" id="KW-0472">Membrane</keyword>
<feature type="transmembrane region" description="Helical" evidence="12">
    <location>
        <begin position="7"/>
        <end position="26"/>
    </location>
</feature>
<dbReference type="GO" id="GO:0045259">
    <property type="term" value="C:proton-transporting ATP synthase complex"/>
    <property type="evidence" value="ECO:0007669"/>
    <property type="project" value="UniProtKB-KW"/>
</dbReference>
<dbReference type="InterPro" id="IPR035908">
    <property type="entry name" value="F0_ATP_A_sf"/>
</dbReference>
<keyword evidence="3" id="KW-0813">Transport</keyword>
<keyword evidence="10" id="KW-0066">ATP synthesis</keyword>
<feature type="transmembrane region" description="Helical" evidence="12">
    <location>
        <begin position="87"/>
        <end position="108"/>
    </location>
</feature>
<evidence type="ECO:0000256" key="2">
    <source>
        <dbReference type="ARBA" id="ARBA00006810"/>
    </source>
</evidence>
<accession>A0A0S3CR04</accession>
<evidence type="ECO:0000256" key="10">
    <source>
        <dbReference type="ARBA" id="ARBA00023310"/>
    </source>
</evidence>
<keyword evidence="6" id="KW-0375">Hydrogen ion transport</keyword>
<comment type="similarity">
    <text evidence="2">Belongs to the ATPase A chain family.</text>
</comment>
<evidence type="ECO:0000256" key="6">
    <source>
        <dbReference type="ARBA" id="ARBA00022781"/>
    </source>
</evidence>
<dbReference type="PROSITE" id="PS00449">
    <property type="entry name" value="ATPASE_A"/>
    <property type="match status" value="1"/>
</dbReference>
<evidence type="ECO:0000256" key="12">
    <source>
        <dbReference type="SAM" id="Phobius"/>
    </source>
</evidence>
<dbReference type="Pfam" id="PF00119">
    <property type="entry name" value="ATP-synt_A"/>
    <property type="match status" value="1"/>
</dbReference>
<dbReference type="InterPro" id="IPR000568">
    <property type="entry name" value="ATP_synth_F0_asu"/>
</dbReference>
<keyword evidence="8" id="KW-0406">Ion transport</keyword>
<dbReference type="GO" id="GO:0005743">
    <property type="term" value="C:mitochondrial inner membrane"/>
    <property type="evidence" value="ECO:0007669"/>
    <property type="project" value="UniProtKB-SubCell"/>
</dbReference>
<dbReference type="GO" id="GO:0046933">
    <property type="term" value="F:proton-transporting ATP synthase activity, rotational mechanism"/>
    <property type="evidence" value="ECO:0007669"/>
    <property type="project" value="TreeGrafter"/>
</dbReference>
<evidence type="ECO:0000256" key="8">
    <source>
        <dbReference type="ARBA" id="ARBA00023065"/>
    </source>
</evidence>
<feature type="transmembrane region" description="Helical" evidence="12">
    <location>
        <begin position="186"/>
        <end position="210"/>
    </location>
</feature>
<evidence type="ECO:0000256" key="7">
    <source>
        <dbReference type="ARBA" id="ARBA00022989"/>
    </source>
</evidence>
<evidence type="ECO:0000313" key="13">
    <source>
        <dbReference type="EMBL" id="ALQ78834.1"/>
    </source>
</evidence>
<comment type="subcellular location">
    <subcellularLocation>
        <location evidence="1">Membrane</location>
        <topology evidence="1">Multi-pass membrane protein</topology>
    </subcellularLocation>
    <subcellularLocation>
        <location evidence="11">Mitochondrion inner membrane</location>
        <topology evidence="11">Multi-pass membrane protein</topology>
    </subcellularLocation>
</comment>
<name>A0A0S3CR04_9ANNE</name>
<keyword evidence="13" id="KW-0496">Mitochondrion</keyword>
<sequence length="215" mass="24028">MTNHYPIMFWALSFSILTLIHSSLWMNPSSLNWLMTYPMEIMNSQSNRSSGSHIKMFSSFVTALFLMIILINFMGLLPYTFSLSSHLVFTLSLGIPLWLSLIISSALYNPKSFTASLLPGGAPDWLNPFLVLIETISIIIRPITLSVRLAANMSAGHIVLGLIGIYTSSAMFTSMTFTIMLLFSQIIYLVFEVGICLIQAYIFCLLITLYSGDHS</sequence>
<feature type="transmembrane region" description="Helical" evidence="12">
    <location>
        <begin position="128"/>
        <end position="151"/>
    </location>
</feature>
<dbReference type="PANTHER" id="PTHR11410:SF0">
    <property type="entry name" value="ATP SYNTHASE SUBUNIT A"/>
    <property type="match status" value="1"/>
</dbReference>
<feature type="transmembrane region" description="Helical" evidence="12">
    <location>
        <begin position="56"/>
        <end position="75"/>
    </location>
</feature>
<evidence type="ECO:0000256" key="11">
    <source>
        <dbReference type="RuleBase" id="RU004450"/>
    </source>
</evidence>
<reference evidence="13" key="1">
    <citation type="journal article" date="2015" name="Genome Biol. Evol.">
        <title>The Utility of Genome Skimming for Phylogenomic Analyses as Demonstrated for Glycerid Relationships (Annelida, Glyceridae).</title>
        <authorList>
            <person name="Richter S."/>
            <person name="Schwarz F."/>
            <person name="Hering L."/>
            <person name="Boggemann M."/>
            <person name="Bleidorn C."/>
        </authorList>
    </citation>
    <scope>NUCLEOTIDE SEQUENCE</scope>
    <source>
        <strain evidence="13">FS18</strain>
        <tissue evidence="13">Body wall</tissue>
    </source>
</reference>
<geneLocation type="mitochondrion" evidence="13"/>
<keyword evidence="5 12" id="KW-0812">Transmembrane</keyword>
<evidence type="ECO:0000256" key="5">
    <source>
        <dbReference type="ARBA" id="ARBA00022692"/>
    </source>
</evidence>
<dbReference type="PRINTS" id="PR00123">
    <property type="entry name" value="ATPASEA"/>
</dbReference>
<dbReference type="EMBL" id="KT989326">
    <property type="protein sequence ID" value="ALQ78834.1"/>
    <property type="molecule type" value="Genomic_DNA"/>
</dbReference>
<evidence type="ECO:0000256" key="1">
    <source>
        <dbReference type="ARBA" id="ARBA00004141"/>
    </source>
</evidence>
<evidence type="ECO:0000256" key="9">
    <source>
        <dbReference type="ARBA" id="ARBA00023136"/>
    </source>
</evidence>
<keyword evidence="7 12" id="KW-1133">Transmembrane helix</keyword>
<dbReference type="Gene3D" id="1.20.120.220">
    <property type="entry name" value="ATP synthase, F0 complex, subunit A"/>
    <property type="match status" value="1"/>
</dbReference>
<feature type="transmembrane region" description="Helical" evidence="12">
    <location>
        <begin position="158"/>
        <end position="180"/>
    </location>
</feature>
<proteinExistence type="inferred from homology"/>
<gene>
    <name evidence="13" type="primary">atp6</name>
</gene>
<dbReference type="InterPro" id="IPR045083">
    <property type="entry name" value="ATP_synth_F0_asu_bact/mt"/>
</dbReference>
<dbReference type="NCBIfam" id="TIGR01131">
    <property type="entry name" value="ATP_synt_6_or_A"/>
    <property type="match status" value="1"/>
</dbReference>
<protein>
    <recommendedName>
        <fullName evidence="11">ATP synthase subunit a</fullName>
    </recommendedName>
</protein>
<keyword evidence="4" id="KW-0138">CF(0)</keyword>